<gene>
    <name evidence="2" type="ORF">ACFQND_18165</name>
</gene>
<sequence length="123" mass="13313">MADIQIERQHGMSMAQARKAAFKWAEQAEEKFDMECTYEEGTTSDEVSFTRSGVSGTLTVTKDSFELQAKLGFLLGAFKDKIEDEIVKNLDTLIAKSGAAAQKSPHAAAKKAPANKAAAKKEA</sequence>
<proteinExistence type="predicted"/>
<dbReference type="NCBIfam" id="TIGR02610">
    <property type="entry name" value="PHA_gran_rgn"/>
    <property type="match status" value="1"/>
</dbReference>
<keyword evidence="3" id="KW-1185">Reference proteome</keyword>
<feature type="region of interest" description="Disordered" evidence="1">
    <location>
        <begin position="99"/>
        <end position="123"/>
    </location>
</feature>
<accession>A0ABW1U1V7</accession>
<dbReference type="Pfam" id="PF09650">
    <property type="entry name" value="PHA_gran_rgn"/>
    <property type="match status" value="1"/>
</dbReference>
<name>A0ABW1U1V7_9BURK</name>
<evidence type="ECO:0000313" key="3">
    <source>
        <dbReference type="Proteomes" id="UP001596270"/>
    </source>
</evidence>
<organism evidence="2 3">
    <name type="scientific">Polaromonas aquatica</name>
    <dbReference type="NCBI Taxonomy" id="332657"/>
    <lineage>
        <taxon>Bacteria</taxon>
        <taxon>Pseudomonadati</taxon>
        <taxon>Pseudomonadota</taxon>
        <taxon>Betaproteobacteria</taxon>
        <taxon>Burkholderiales</taxon>
        <taxon>Comamonadaceae</taxon>
        <taxon>Polaromonas</taxon>
    </lineage>
</organism>
<dbReference type="EMBL" id="JBHSRS010000082">
    <property type="protein sequence ID" value="MFC6283153.1"/>
    <property type="molecule type" value="Genomic_DNA"/>
</dbReference>
<protein>
    <submittedName>
        <fullName evidence="2">Polyhydroxyalkanoic acid system family protein</fullName>
    </submittedName>
</protein>
<dbReference type="InterPro" id="IPR013433">
    <property type="entry name" value="PHA_gran_rgn"/>
</dbReference>
<feature type="compositionally biased region" description="Low complexity" evidence="1">
    <location>
        <begin position="99"/>
        <end position="117"/>
    </location>
</feature>
<dbReference type="RefSeq" id="WP_371436898.1">
    <property type="nucleotide sequence ID" value="NZ_JBHSRS010000082.1"/>
</dbReference>
<comment type="caution">
    <text evidence="2">The sequence shown here is derived from an EMBL/GenBank/DDBJ whole genome shotgun (WGS) entry which is preliminary data.</text>
</comment>
<evidence type="ECO:0000256" key="1">
    <source>
        <dbReference type="SAM" id="MobiDB-lite"/>
    </source>
</evidence>
<reference evidence="3" key="1">
    <citation type="journal article" date="2019" name="Int. J. Syst. Evol. Microbiol.">
        <title>The Global Catalogue of Microorganisms (GCM) 10K type strain sequencing project: providing services to taxonomists for standard genome sequencing and annotation.</title>
        <authorList>
            <consortium name="The Broad Institute Genomics Platform"/>
            <consortium name="The Broad Institute Genome Sequencing Center for Infectious Disease"/>
            <person name="Wu L."/>
            <person name="Ma J."/>
        </authorList>
    </citation>
    <scope>NUCLEOTIDE SEQUENCE [LARGE SCALE GENOMIC DNA]</scope>
    <source>
        <strain evidence="3">CCUG 39402</strain>
    </source>
</reference>
<dbReference type="Proteomes" id="UP001596270">
    <property type="component" value="Unassembled WGS sequence"/>
</dbReference>
<evidence type="ECO:0000313" key="2">
    <source>
        <dbReference type="EMBL" id="MFC6283153.1"/>
    </source>
</evidence>